<dbReference type="Proteomes" id="UP000664844">
    <property type="component" value="Unassembled WGS sequence"/>
</dbReference>
<dbReference type="SUPFAM" id="SSF55874">
    <property type="entry name" value="ATPase domain of HSP90 chaperone/DNA topoisomerase II/histidine kinase"/>
    <property type="match status" value="1"/>
</dbReference>
<feature type="modified residue" description="Phosphohistidine" evidence="7">
    <location>
        <position position="47"/>
    </location>
</feature>
<feature type="domain" description="Response regulatory" evidence="11">
    <location>
        <begin position="746"/>
        <end position="862"/>
    </location>
</feature>
<evidence type="ECO:0000313" key="15">
    <source>
        <dbReference type="Proteomes" id="UP000664844"/>
    </source>
</evidence>
<dbReference type="Pfam" id="PF00072">
    <property type="entry name" value="Response_reg"/>
    <property type="match status" value="1"/>
</dbReference>
<evidence type="ECO:0000256" key="6">
    <source>
        <dbReference type="ARBA" id="ARBA00023012"/>
    </source>
</evidence>
<dbReference type="EMBL" id="JAFLQW010000313">
    <property type="protein sequence ID" value="MBO0349765.1"/>
    <property type="molecule type" value="Genomic_DNA"/>
</dbReference>
<dbReference type="InterPro" id="IPR036061">
    <property type="entry name" value="CheW-like_dom_sf"/>
</dbReference>
<feature type="domain" description="CheW-like" evidence="12">
    <location>
        <begin position="586"/>
        <end position="727"/>
    </location>
</feature>
<dbReference type="Gene3D" id="1.10.287.560">
    <property type="entry name" value="Histidine kinase CheA-like, homodimeric domain"/>
    <property type="match status" value="1"/>
</dbReference>
<feature type="modified residue" description="4-aspartylphosphate" evidence="8">
    <location>
        <position position="795"/>
    </location>
</feature>
<dbReference type="PROSITE" id="PS50894">
    <property type="entry name" value="HPT"/>
    <property type="match status" value="1"/>
</dbReference>
<evidence type="ECO:0000256" key="5">
    <source>
        <dbReference type="ARBA" id="ARBA00022777"/>
    </source>
</evidence>
<dbReference type="CDD" id="cd16916">
    <property type="entry name" value="HATPase_CheA-like"/>
    <property type="match status" value="1"/>
</dbReference>
<dbReference type="SUPFAM" id="SSF50341">
    <property type="entry name" value="CheW-like"/>
    <property type="match status" value="1"/>
</dbReference>
<dbReference type="GO" id="GO:0016301">
    <property type="term" value="F:kinase activity"/>
    <property type="evidence" value="ECO:0007669"/>
    <property type="project" value="UniProtKB-KW"/>
</dbReference>
<dbReference type="EC" id="2.7.13.3" evidence="2"/>
<evidence type="ECO:0000259" key="11">
    <source>
        <dbReference type="PROSITE" id="PS50110"/>
    </source>
</evidence>
<dbReference type="Pfam" id="PF01584">
    <property type="entry name" value="CheW"/>
    <property type="match status" value="1"/>
</dbReference>
<dbReference type="SMART" id="SM00260">
    <property type="entry name" value="CheW"/>
    <property type="match status" value="1"/>
</dbReference>
<evidence type="ECO:0000313" key="14">
    <source>
        <dbReference type="EMBL" id="MBO0349765.1"/>
    </source>
</evidence>
<dbReference type="InterPro" id="IPR003594">
    <property type="entry name" value="HATPase_dom"/>
</dbReference>
<keyword evidence="5 14" id="KW-0418">Kinase</keyword>
<feature type="region of interest" description="Disordered" evidence="9">
    <location>
        <begin position="128"/>
        <end position="200"/>
    </location>
</feature>
<dbReference type="PROSITE" id="PS50110">
    <property type="entry name" value="RESPONSE_REGULATORY"/>
    <property type="match status" value="1"/>
</dbReference>
<evidence type="ECO:0000256" key="4">
    <source>
        <dbReference type="ARBA" id="ARBA00022679"/>
    </source>
</evidence>
<evidence type="ECO:0000256" key="1">
    <source>
        <dbReference type="ARBA" id="ARBA00000085"/>
    </source>
</evidence>
<dbReference type="InterPro" id="IPR008207">
    <property type="entry name" value="Sig_transdc_His_kin_Hpt_dom"/>
</dbReference>
<dbReference type="PANTHER" id="PTHR43395">
    <property type="entry name" value="SENSOR HISTIDINE KINASE CHEA"/>
    <property type="match status" value="1"/>
</dbReference>
<dbReference type="SMART" id="SM01231">
    <property type="entry name" value="H-kinase_dim"/>
    <property type="match status" value="1"/>
</dbReference>
<dbReference type="InterPro" id="IPR005467">
    <property type="entry name" value="His_kinase_dom"/>
</dbReference>
<dbReference type="Gene3D" id="3.40.50.2300">
    <property type="match status" value="1"/>
</dbReference>
<organism evidence="14 15">
    <name type="scientific">Phormidium pseudopriestleyi FRX01</name>
    <dbReference type="NCBI Taxonomy" id="1759528"/>
    <lineage>
        <taxon>Bacteria</taxon>
        <taxon>Bacillati</taxon>
        <taxon>Cyanobacteriota</taxon>
        <taxon>Cyanophyceae</taxon>
        <taxon>Oscillatoriophycideae</taxon>
        <taxon>Oscillatoriales</taxon>
        <taxon>Oscillatoriaceae</taxon>
        <taxon>Phormidium</taxon>
    </lineage>
</organism>
<comment type="caution">
    <text evidence="14">The sequence shown here is derived from an EMBL/GenBank/DDBJ whole genome shotgun (WGS) entry which is preliminary data.</text>
</comment>
<keyword evidence="4" id="KW-0808">Transferase</keyword>
<dbReference type="SUPFAM" id="SSF52172">
    <property type="entry name" value="CheY-like"/>
    <property type="match status" value="1"/>
</dbReference>
<feature type="compositionally biased region" description="Acidic residues" evidence="9">
    <location>
        <begin position="178"/>
        <end position="192"/>
    </location>
</feature>
<dbReference type="InterPro" id="IPR002545">
    <property type="entry name" value="CheW-lke_dom"/>
</dbReference>
<feature type="region of interest" description="Disordered" evidence="9">
    <location>
        <begin position="229"/>
        <end position="264"/>
    </location>
</feature>
<evidence type="ECO:0000256" key="8">
    <source>
        <dbReference type="PROSITE-ProRule" id="PRU00169"/>
    </source>
</evidence>
<dbReference type="PRINTS" id="PR00344">
    <property type="entry name" value="BCTRLSENSOR"/>
</dbReference>
<dbReference type="Pfam" id="PF02895">
    <property type="entry name" value="H-kinase_dim"/>
    <property type="match status" value="1"/>
</dbReference>
<protein>
    <recommendedName>
        <fullName evidence="2">histidine kinase</fullName>
        <ecNumber evidence="2">2.7.13.3</ecNumber>
    </recommendedName>
</protein>
<evidence type="ECO:0000259" key="12">
    <source>
        <dbReference type="PROSITE" id="PS50851"/>
    </source>
</evidence>
<dbReference type="PROSITE" id="PS50851">
    <property type="entry name" value="CHEW"/>
    <property type="match status" value="1"/>
</dbReference>
<evidence type="ECO:0000256" key="3">
    <source>
        <dbReference type="ARBA" id="ARBA00022553"/>
    </source>
</evidence>
<dbReference type="SUPFAM" id="SSF47226">
    <property type="entry name" value="Histidine-containing phosphotransfer domain, HPT domain"/>
    <property type="match status" value="1"/>
</dbReference>
<dbReference type="Pfam" id="PF01627">
    <property type="entry name" value="Hpt"/>
    <property type="match status" value="1"/>
</dbReference>
<dbReference type="InterPro" id="IPR036641">
    <property type="entry name" value="HPT_dom_sf"/>
</dbReference>
<feature type="compositionally biased region" description="Low complexity" evidence="9">
    <location>
        <begin position="167"/>
        <end position="177"/>
    </location>
</feature>
<sequence length="863" mass="95539">MIDDEELRVTFKVASEEHLQKLNEGLLHLEQQPDDFGKLEELMREAHSLKGDAGMLGVKDIATLAHQWEHLLGTVKRKETPLTSELCDRLYHGLDAISKLVHESVTGEDAGVNTFYVLAYLMGAASDTKESEPKNAPTEPQETQKSPPREKLPPQQRDSPQETLDPVEAVTETAGTETDQEAEEQSDLDQESAPESASPEMVELIPSIELPTRSLGKVSATVNGHNLAQKPPIAEISKPLGSSAPPSAGDRGRESGPAKTPVLPVVPVTPVQTSSSNYRIDTIRVETRNLDSLMTQTGELTVSKIRIAHRLSEVEEIVTLWEEWSRDSFVNRFALEEVMRGNRNGSLDRLQSFHHRTEDRLERLGQIVNRLRNSVYEDNARLDTIADELEEGIRTLRLLPLSTIFTLFPRMVRDLAKQEGKQVELVIEGGDTRADKRILEEMKDPLMHIIRNAIDHGIETPGDRQQRDKPPKATIILKGYQTANNIVIEIRDDGRGLDFEKIKQTALKRGICREEELAAMTPHQIHSLIFTPGFSTRTFVTEVSGRGVGLDVVRTNVERLKGSIHIESTPGMGTTLRLSLGTTLATAHVLLVEVEGIAYALPVEFVQLARLVPESDIFALEGRETIVLEGQPVSVVKLADLLELPPRGILNSSKSMNNSSLPCIILQVGEERLGLLVDALVDEQDVVLKPQSKLLKRVRNVAGATILGTGEVCMVLNPHDLLKSVRKPGKSIVPSKPQPEGDRKLLVLLVEDSIATRTQEKRILENAGYEVVTAVDGLDGYNKLRTRDFDAVISDVQMPNLDGLGLVTKIRQHKEYSELPIILVTSLASDDDKRRGAEAGANSYIPKSSFNQQVLLETLKRLI</sequence>
<proteinExistence type="predicted"/>
<comment type="catalytic activity">
    <reaction evidence="1">
        <text>ATP + protein L-histidine = ADP + protein N-phospho-L-histidine.</text>
        <dbReference type="EC" id="2.7.13.3"/>
    </reaction>
</comment>
<dbReference type="InterPro" id="IPR036890">
    <property type="entry name" value="HATPase_C_sf"/>
</dbReference>
<dbReference type="SMART" id="SM00073">
    <property type="entry name" value="HPT"/>
    <property type="match status" value="1"/>
</dbReference>
<dbReference type="SMART" id="SM00448">
    <property type="entry name" value="REC"/>
    <property type="match status" value="1"/>
</dbReference>
<evidence type="ECO:0000256" key="7">
    <source>
        <dbReference type="PROSITE-ProRule" id="PRU00110"/>
    </source>
</evidence>
<dbReference type="PANTHER" id="PTHR43395:SF1">
    <property type="entry name" value="CHEMOTAXIS PROTEIN CHEA"/>
    <property type="match status" value="1"/>
</dbReference>
<dbReference type="Gene3D" id="1.20.120.160">
    <property type="entry name" value="HPT domain"/>
    <property type="match status" value="1"/>
</dbReference>
<keyword evidence="6" id="KW-0902">Two-component regulatory system</keyword>
<dbReference type="InterPro" id="IPR037006">
    <property type="entry name" value="CheA-like_homodim_sf"/>
</dbReference>
<name>A0ABS3FRM2_9CYAN</name>
<dbReference type="InterPro" id="IPR051315">
    <property type="entry name" value="Bact_Chemotaxis_CheA"/>
</dbReference>
<evidence type="ECO:0000259" key="13">
    <source>
        <dbReference type="PROSITE" id="PS50894"/>
    </source>
</evidence>
<dbReference type="InterPro" id="IPR004105">
    <property type="entry name" value="CheA-like_dim"/>
</dbReference>
<feature type="domain" description="Histidine kinase" evidence="10">
    <location>
        <begin position="370"/>
        <end position="584"/>
    </location>
</feature>
<dbReference type="Gene3D" id="2.30.30.40">
    <property type="entry name" value="SH3 Domains"/>
    <property type="match status" value="1"/>
</dbReference>
<evidence type="ECO:0000256" key="2">
    <source>
        <dbReference type="ARBA" id="ARBA00012438"/>
    </source>
</evidence>
<accession>A0ABS3FRM2</accession>
<dbReference type="Pfam" id="PF02518">
    <property type="entry name" value="HATPase_c"/>
    <property type="match status" value="1"/>
</dbReference>
<dbReference type="SMART" id="SM00387">
    <property type="entry name" value="HATPase_c"/>
    <property type="match status" value="1"/>
</dbReference>
<reference evidence="14 15" key="1">
    <citation type="submission" date="2021-03" db="EMBL/GenBank/DDBJ databases">
        <title>Metabolic Capacity of the Antarctic Cyanobacterium Phormidium pseudopriestleyi that Sustains Oxygenic Photosynthesis in the Presence of Hydrogen Sulfide.</title>
        <authorList>
            <person name="Lumian J.E."/>
            <person name="Jungblut A.D."/>
            <person name="Dillon M.L."/>
            <person name="Hawes I."/>
            <person name="Doran P.T."/>
            <person name="Mackey T.J."/>
            <person name="Dick G.J."/>
            <person name="Grettenberger C.L."/>
            <person name="Sumner D.Y."/>
        </authorList>
    </citation>
    <scope>NUCLEOTIDE SEQUENCE [LARGE SCALE GENOMIC DNA]</scope>
    <source>
        <strain evidence="14 15">FRX01</strain>
    </source>
</reference>
<dbReference type="InterPro" id="IPR001789">
    <property type="entry name" value="Sig_transdc_resp-reg_receiver"/>
</dbReference>
<feature type="domain" description="HPt" evidence="13">
    <location>
        <begin position="1"/>
        <end position="104"/>
    </location>
</feature>
<dbReference type="CDD" id="cd00088">
    <property type="entry name" value="HPT"/>
    <property type="match status" value="1"/>
</dbReference>
<dbReference type="PROSITE" id="PS50109">
    <property type="entry name" value="HIS_KIN"/>
    <property type="match status" value="1"/>
</dbReference>
<keyword evidence="3 8" id="KW-0597">Phosphoprotein</keyword>
<evidence type="ECO:0000256" key="9">
    <source>
        <dbReference type="SAM" id="MobiDB-lite"/>
    </source>
</evidence>
<dbReference type="InterPro" id="IPR004358">
    <property type="entry name" value="Sig_transdc_His_kin-like_C"/>
</dbReference>
<gene>
    <name evidence="14" type="ORF">J0895_11720</name>
</gene>
<keyword evidence="15" id="KW-1185">Reference proteome</keyword>
<dbReference type="InterPro" id="IPR011006">
    <property type="entry name" value="CheY-like_superfamily"/>
</dbReference>
<evidence type="ECO:0000259" key="10">
    <source>
        <dbReference type="PROSITE" id="PS50109"/>
    </source>
</evidence>
<dbReference type="Gene3D" id="3.30.565.10">
    <property type="entry name" value="Histidine kinase-like ATPase, C-terminal domain"/>
    <property type="match status" value="1"/>
</dbReference>